<organism evidence="2 3">
    <name type="scientific">Tothia fuscella</name>
    <dbReference type="NCBI Taxonomy" id="1048955"/>
    <lineage>
        <taxon>Eukaryota</taxon>
        <taxon>Fungi</taxon>
        <taxon>Dikarya</taxon>
        <taxon>Ascomycota</taxon>
        <taxon>Pezizomycotina</taxon>
        <taxon>Dothideomycetes</taxon>
        <taxon>Pleosporomycetidae</taxon>
        <taxon>Venturiales</taxon>
        <taxon>Cylindrosympodiaceae</taxon>
        <taxon>Tothia</taxon>
    </lineage>
</organism>
<dbReference type="Gene3D" id="1.20.58.670">
    <property type="entry name" value="Dsl1p vesicle tethering complex, Tip20p subunit, domain D"/>
    <property type="match status" value="1"/>
</dbReference>
<dbReference type="GO" id="GO:0006888">
    <property type="term" value="P:endoplasmic reticulum to Golgi vesicle-mediated transport"/>
    <property type="evidence" value="ECO:0007669"/>
    <property type="project" value="InterPro"/>
</dbReference>
<keyword evidence="3" id="KW-1185">Reference proteome</keyword>
<keyword evidence="1" id="KW-0175">Coiled coil</keyword>
<dbReference type="EMBL" id="MU007019">
    <property type="protein sequence ID" value="KAF2433809.1"/>
    <property type="molecule type" value="Genomic_DNA"/>
</dbReference>
<accession>A0A9P4NWT9</accession>
<comment type="caution">
    <text evidence="2">The sequence shown here is derived from an EMBL/GenBank/DDBJ whole genome shotgun (WGS) entry which is preliminary data.</text>
</comment>
<dbReference type="Proteomes" id="UP000800235">
    <property type="component" value="Unassembled WGS sequence"/>
</dbReference>
<dbReference type="GO" id="GO:0060628">
    <property type="term" value="P:regulation of ER to Golgi vesicle-mediated transport"/>
    <property type="evidence" value="ECO:0007669"/>
    <property type="project" value="TreeGrafter"/>
</dbReference>
<dbReference type="PANTHER" id="PTHR13520:SF0">
    <property type="entry name" value="RAD50-INTERACTING PROTEIN 1"/>
    <property type="match status" value="1"/>
</dbReference>
<dbReference type="GO" id="GO:0006890">
    <property type="term" value="P:retrograde vesicle-mediated transport, Golgi to endoplasmic reticulum"/>
    <property type="evidence" value="ECO:0007669"/>
    <property type="project" value="InterPro"/>
</dbReference>
<dbReference type="InterPro" id="IPR042042">
    <property type="entry name" value="Tip20p_domB"/>
</dbReference>
<dbReference type="InterPro" id="IPR042044">
    <property type="entry name" value="EXOC6PINT-1/Sec15/Tip20_C_dom2"/>
</dbReference>
<dbReference type="PANTHER" id="PTHR13520">
    <property type="entry name" value="RAD50-INTERACTING PROTEIN 1 RINT-1"/>
    <property type="match status" value="1"/>
</dbReference>
<feature type="coiled-coil region" evidence="1">
    <location>
        <begin position="35"/>
        <end position="80"/>
    </location>
</feature>
<proteinExistence type="predicted"/>
<dbReference type="InterPro" id="IPR007528">
    <property type="entry name" value="RINT1_Tip20"/>
</dbReference>
<dbReference type="AlphaFoldDB" id="A0A9P4NWT9"/>
<gene>
    <name evidence="2" type="ORF">EJ08DRAFT_40332</name>
</gene>
<dbReference type="PROSITE" id="PS51386">
    <property type="entry name" value="RINT1_TIP20"/>
    <property type="match status" value="1"/>
</dbReference>
<reference evidence="2" key="1">
    <citation type="journal article" date="2020" name="Stud. Mycol.">
        <title>101 Dothideomycetes genomes: a test case for predicting lifestyles and emergence of pathogens.</title>
        <authorList>
            <person name="Haridas S."/>
            <person name="Albert R."/>
            <person name="Binder M."/>
            <person name="Bloem J."/>
            <person name="Labutti K."/>
            <person name="Salamov A."/>
            <person name="Andreopoulos B."/>
            <person name="Baker S."/>
            <person name="Barry K."/>
            <person name="Bills G."/>
            <person name="Bluhm B."/>
            <person name="Cannon C."/>
            <person name="Castanera R."/>
            <person name="Culley D."/>
            <person name="Daum C."/>
            <person name="Ezra D."/>
            <person name="Gonzalez J."/>
            <person name="Henrissat B."/>
            <person name="Kuo A."/>
            <person name="Liang C."/>
            <person name="Lipzen A."/>
            <person name="Lutzoni F."/>
            <person name="Magnuson J."/>
            <person name="Mondo S."/>
            <person name="Nolan M."/>
            <person name="Ohm R."/>
            <person name="Pangilinan J."/>
            <person name="Park H.-J."/>
            <person name="Ramirez L."/>
            <person name="Alfaro M."/>
            <person name="Sun H."/>
            <person name="Tritt A."/>
            <person name="Yoshinaga Y."/>
            <person name="Zwiers L.-H."/>
            <person name="Turgeon B."/>
            <person name="Goodwin S."/>
            <person name="Spatafora J."/>
            <person name="Crous P."/>
            <person name="Grigoriev I."/>
        </authorList>
    </citation>
    <scope>NUCLEOTIDE SEQUENCE</scope>
    <source>
        <strain evidence="2">CBS 130266</strain>
    </source>
</reference>
<dbReference type="GO" id="GO:0070939">
    <property type="term" value="C:Dsl1/NZR complex"/>
    <property type="evidence" value="ECO:0007669"/>
    <property type="project" value="InterPro"/>
</dbReference>
<name>A0A9P4NWT9_9PEZI</name>
<dbReference type="OrthoDB" id="2189254at2759"/>
<dbReference type="Pfam" id="PF04437">
    <property type="entry name" value="RINT1_TIP1"/>
    <property type="match status" value="1"/>
</dbReference>
<protein>
    <recommendedName>
        <fullName evidence="4">RINT-1 family protein</fullName>
    </recommendedName>
</protein>
<evidence type="ECO:0000313" key="3">
    <source>
        <dbReference type="Proteomes" id="UP000800235"/>
    </source>
</evidence>
<evidence type="ECO:0000256" key="1">
    <source>
        <dbReference type="SAM" id="Coils"/>
    </source>
</evidence>
<evidence type="ECO:0008006" key="4">
    <source>
        <dbReference type="Google" id="ProtNLM"/>
    </source>
</evidence>
<evidence type="ECO:0000313" key="2">
    <source>
        <dbReference type="EMBL" id="KAF2433809.1"/>
    </source>
</evidence>
<dbReference type="Gene3D" id="1.20.58.1420">
    <property type="entry name" value="Dsl1p vesicle tethering complex, Tip20p subunit, domain B"/>
    <property type="match status" value="1"/>
</dbReference>
<sequence length="810" mass="90605">MPAILDDEERDVRVGDYLDDKLQTLTDLDSLDALLSSVRNQHVLLKKQLQDAEQDQDEARKAAEERTTSLRQRATQFERQQKDIDRRLQIITQSDTSSDGVRRFEASMDRLRRLDVADGYIQQMQTVDSLSQDCLLSLGKDDARALDAYSRLHDLSSKLPALQEAAEGAAPHLTDHIMGKTQFLHKQIEEAFSKQLETVLKKMNWPTLGMSVPLALEADFREGIRKLLDLQKPELESKTSQSAKEPPLVLLPLQVMCRSLELAFHYHFDGDKPTNRLDRPEYFLSHITDKLLNQYSDFMADNLQPILLDEFRGTDLAMNAAYIDAISAFITALLPMVRNKIIAILPKVSEQPHLLSHLIHEIMSFDTTIRDDWRYDAGHGDAGWSGLAYEVLATDGWFTTWLNVEKDFALSRYKEIIDAPDSFELDYDSFASGTTKPTKAAIRVNDLLETITDHYKTLTSFSHKLRFLIDIQISIFDMFHERLSDGLVSYLSRTSTIGRTSREDQASLQGVAGLESLCKIYGSSEYLEKAMRDWSDDVFFLELWTELQHRSKSRVHVTSGGLTAAQIASQTSTSLGTDGADESGALFDETAASYMRLRVKCEGFIMELVNNNVRNTLVGYTRINPWATLQVTTSSSQTLPPMADLDALLEILGAHFGFLGKTLGRVPLRKIARSAAQSIDSILFDQVLLRHSFSAAGALQFSSDVKTILSIFEKHVGGGVGQVGLRRISEGAILVGLPIRGSKSGKQDDEEENEDVDGSGKRVLGLWEVEKRMFEATGEEAAGCLSELGLERLGVAEGRKVLARRVELSS</sequence>